<dbReference type="InterPro" id="IPR001789">
    <property type="entry name" value="Sig_transdc_resp-reg_receiver"/>
</dbReference>
<dbReference type="EMBL" id="QICH01000003">
    <property type="protein sequence ID" value="PXF62616.1"/>
    <property type="molecule type" value="Genomic_DNA"/>
</dbReference>
<reference evidence="4 5" key="1">
    <citation type="submission" date="2018-05" db="EMBL/GenBank/DDBJ databases">
        <title>Kangiella spongicola genome sequence.</title>
        <authorList>
            <person name="Maclea K.S."/>
            <person name="Goen A.E."/>
            <person name="Kelley C."/>
            <person name="Underriner A."/>
            <person name="Silverwood T."/>
            <person name="Trachtenberg A.M."/>
        </authorList>
    </citation>
    <scope>NUCLEOTIDE SEQUENCE [LARGE SCALE GENOMIC DNA]</scope>
    <source>
        <strain evidence="4 5">ATCC BAA-2076</strain>
    </source>
</reference>
<keyword evidence="2" id="KW-1133">Transmembrane helix</keyword>
<name>A0A318D096_9GAMM</name>
<evidence type="ECO:0000313" key="4">
    <source>
        <dbReference type="EMBL" id="PXF62616.1"/>
    </source>
</evidence>
<proteinExistence type="predicted"/>
<evidence type="ECO:0000259" key="3">
    <source>
        <dbReference type="PROSITE" id="PS50110"/>
    </source>
</evidence>
<feature type="transmembrane region" description="Helical" evidence="2">
    <location>
        <begin position="164"/>
        <end position="184"/>
    </location>
</feature>
<keyword evidence="5" id="KW-1185">Reference proteome</keyword>
<organism evidence="4 5">
    <name type="scientific">Kangiella spongicola</name>
    <dbReference type="NCBI Taxonomy" id="796379"/>
    <lineage>
        <taxon>Bacteria</taxon>
        <taxon>Pseudomonadati</taxon>
        <taxon>Pseudomonadota</taxon>
        <taxon>Gammaproteobacteria</taxon>
        <taxon>Kangiellales</taxon>
        <taxon>Kangiellaceae</taxon>
        <taxon>Kangiella</taxon>
    </lineage>
</organism>
<dbReference type="AlphaFoldDB" id="A0A318D096"/>
<dbReference type="Proteomes" id="UP000247689">
    <property type="component" value="Unassembled WGS sequence"/>
</dbReference>
<sequence length="583" mass="66577">MKKVKLTHQHSLAFAAAFLCLLLFVNYFFYQSQHKNYSFQQDKFCQFLLASFTSSIEYGLNFGNKAELETTLEPLKGNPDVAFFRVVDTQGTTVAEIDNRELLGIHHDLLINTIKKDITQTFGSSQLSIIPTQILEQQEASSRRLGQIQIGLTPFNYSESHKNISYILLNLALIIPLALLWAFVRFRQVSQVKVVNKMIKVLNQPETIKDFKGSINTEEGTTLMDSIEHHVIKTQNLRHKLSVLKSEVQQARLDANTELHEFIGFITKQDFNSSVNSLMLFYEIIKQPVHKANHAVWCRDLLAKIVADLSPLARENSTLIQESFSGNRMNHQVQIDEKAFKQMLRLTLQQLLQICANHTLDIHFDLRQDFQDSAILRVSFSSESDTFQHAVKEQSLFQFREELPVTIHSNNIQLISAKHLLKKFGGEYIYLSDEIRFEIPLTTLVLSDKKSQPEQIKPLGLDLKVLVYDSDPIDKMVLIGYLNKLGVTVDKATTKQVVLQKIRHDSYDAILVNSEFLKDDHAFSFENFTSELELMENKPDIIVVSHDGSVLESDTLSRLDTAHFVSKPVEPKKLSQILSGLIK</sequence>
<comment type="caution">
    <text evidence="1">Lacks conserved residue(s) required for the propagation of feature annotation.</text>
</comment>
<dbReference type="RefSeq" id="WP_110201525.1">
    <property type="nucleotide sequence ID" value="NZ_QICH01000003.1"/>
</dbReference>
<dbReference type="SUPFAM" id="SSF52172">
    <property type="entry name" value="CheY-like"/>
    <property type="match status" value="1"/>
</dbReference>
<gene>
    <name evidence="4" type="ORF">DL796_09795</name>
</gene>
<dbReference type="Gene3D" id="3.40.50.2300">
    <property type="match status" value="1"/>
</dbReference>
<dbReference type="GO" id="GO:0000160">
    <property type="term" value="P:phosphorelay signal transduction system"/>
    <property type="evidence" value="ECO:0007669"/>
    <property type="project" value="InterPro"/>
</dbReference>
<protein>
    <submittedName>
        <fullName evidence="4">Response regulator receiver protein</fullName>
    </submittedName>
</protein>
<feature type="transmembrane region" description="Helical" evidence="2">
    <location>
        <begin position="12"/>
        <end position="30"/>
    </location>
</feature>
<feature type="domain" description="Response regulatory" evidence="3">
    <location>
        <begin position="464"/>
        <end position="582"/>
    </location>
</feature>
<dbReference type="PROSITE" id="PS50110">
    <property type="entry name" value="RESPONSE_REGULATORY"/>
    <property type="match status" value="1"/>
</dbReference>
<comment type="caution">
    <text evidence="4">The sequence shown here is derived from an EMBL/GenBank/DDBJ whole genome shotgun (WGS) entry which is preliminary data.</text>
</comment>
<keyword evidence="2" id="KW-0812">Transmembrane</keyword>
<dbReference type="OrthoDB" id="6187956at2"/>
<keyword evidence="2" id="KW-0472">Membrane</keyword>
<evidence type="ECO:0000256" key="1">
    <source>
        <dbReference type="PROSITE-ProRule" id="PRU00169"/>
    </source>
</evidence>
<accession>A0A318D096</accession>
<dbReference type="InterPro" id="IPR011006">
    <property type="entry name" value="CheY-like_superfamily"/>
</dbReference>
<evidence type="ECO:0000256" key="2">
    <source>
        <dbReference type="SAM" id="Phobius"/>
    </source>
</evidence>
<evidence type="ECO:0000313" key="5">
    <source>
        <dbReference type="Proteomes" id="UP000247689"/>
    </source>
</evidence>